<organism evidence="1 2">
    <name type="scientific">Mesorhabditis spiculigera</name>
    <dbReference type="NCBI Taxonomy" id="96644"/>
    <lineage>
        <taxon>Eukaryota</taxon>
        <taxon>Metazoa</taxon>
        <taxon>Ecdysozoa</taxon>
        <taxon>Nematoda</taxon>
        <taxon>Chromadorea</taxon>
        <taxon>Rhabditida</taxon>
        <taxon>Rhabditina</taxon>
        <taxon>Rhabditomorpha</taxon>
        <taxon>Rhabditoidea</taxon>
        <taxon>Rhabditidae</taxon>
        <taxon>Mesorhabditinae</taxon>
        <taxon>Mesorhabditis</taxon>
    </lineage>
</organism>
<protein>
    <submittedName>
        <fullName evidence="1">Uncharacterized protein</fullName>
    </submittedName>
</protein>
<dbReference type="EMBL" id="CATQJA010000072">
    <property type="protein sequence ID" value="CAJ0557654.1"/>
    <property type="molecule type" value="Genomic_DNA"/>
</dbReference>
<proteinExistence type="predicted"/>
<evidence type="ECO:0000313" key="2">
    <source>
        <dbReference type="Proteomes" id="UP001177023"/>
    </source>
</evidence>
<name>A0AA36C4M6_9BILA</name>
<accession>A0AA36C4M6</accession>
<sequence>MPEHPGAWDCLPGVPPMTETIIPLPAVYASQAFFSQLMALMQSNHRQSDVGEVESALYRASVDPHGINS</sequence>
<dbReference type="Proteomes" id="UP001177023">
    <property type="component" value="Unassembled WGS sequence"/>
</dbReference>
<dbReference type="AlphaFoldDB" id="A0AA36C4M6"/>
<evidence type="ECO:0000313" key="1">
    <source>
        <dbReference type="EMBL" id="CAJ0557654.1"/>
    </source>
</evidence>
<reference evidence="1" key="1">
    <citation type="submission" date="2023-06" db="EMBL/GenBank/DDBJ databases">
        <authorList>
            <person name="Delattre M."/>
        </authorList>
    </citation>
    <scope>NUCLEOTIDE SEQUENCE</scope>
    <source>
        <strain evidence="1">AF72</strain>
    </source>
</reference>
<feature type="non-terminal residue" evidence="1">
    <location>
        <position position="1"/>
    </location>
</feature>
<keyword evidence="2" id="KW-1185">Reference proteome</keyword>
<comment type="caution">
    <text evidence="1">The sequence shown here is derived from an EMBL/GenBank/DDBJ whole genome shotgun (WGS) entry which is preliminary data.</text>
</comment>
<gene>
    <name evidence="1" type="ORF">MSPICULIGERA_LOCUS412</name>
</gene>